<evidence type="ECO:0000259" key="11">
    <source>
        <dbReference type="PROSITE" id="PS51643"/>
    </source>
</evidence>
<evidence type="ECO:0000256" key="2">
    <source>
        <dbReference type="ARBA" id="ARBA00009046"/>
    </source>
</evidence>
<sequence>MFYAKSEPLPSGESLKEHTSQLLSRLDTLKSDYSFLLTEHQWEILRLAALYHDFGKVYTPFQENIKKALGKPFNKSDLDYEPHGFLSPLYLPLKEYHLTRIEKKILVQAIAYHHEKQNLYPGELKLSEIWEVDLRKKSSQIEYDFNCPIYHETQANKSPIIMMNPNSRIRPDDPYYLTYILIKGLLHRLDHAASAHVKIEIDAKVDLSEIVKKRMQQLGYHLREIQRFASQNKNKNLILIAQTGIGKTEAGLMWAGKKKTFFTLPIRVSINALYDRVYNMGYQNVGLMHSTSVNFLDEHNVENWEVISDQSRNLASKLLFTTIDQILKFPFLFLGYEKYYATMAYSAVIIDEIQAYDPKIVAVLIRALEMIHQIGGCFLIMTATLPRIYLEEMFNRGIISQKDVVMKTFYDPVLASRHKPFLVHEPIEFGLSSILESGKTKKILIICNTVRKAIDLYNSLRSHAKKIHLLHAHYIQKHRNMLEKAIQRFDKEESEGIWVTTQLVEASIDIDFDELHTEISTLDSLFQRFGRCYRRRNLDKHEPNIYIYTKNPSDSGHVYDKKIVANGLMMLEPFHDRVIGESSKVALVDKLYSKEKLIGTEFLERFQNSLSEMEERFSEPYELSAQQSQKLLRDIDSFQVIPKIFYDDKVDLFKLLETDKDQDRRREIRREILQYSVSIRPGVLYKNGKKMTNLINEVPHYRTYGNGRKFNVMPNLYILSDEYDFDEGTLTGVGINIVERSFEFE</sequence>
<dbReference type="InterPro" id="IPR006483">
    <property type="entry name" value="CRISPR-assoc_Cas3_HD"/>
</dbReference>
<dbReference type="NCBIfam" id="TIGR01596">
    <property type="entry name" value="cas3_HD"/>
    <property type="match status" value="1"/>
</dbReference>
<dbReference type="Proteomes" id="UP001203004">
    <property type="component" value="Unassembled WGS sequence"/>
</dbReference>
<dbReference type="InterPro" id="IPR038257">
    <property type="entry name" value="CRISPR-assoc_Cas3_HD_sf"/>
</dbReference>
<dbReference type="NCBIfam" id="TIGR01587">
    <property type="entry name" value="cas3_core"/>
    <property type="match status" value="1"/>
</dbReference>
<keyword evidence="13" id="KW-1185">Reference proteome</keyword>
<dbReference type="InterPro" id="IPR006474">
    <property type="entry name" value="Helicase_Cas3_CRISPR-ass_core"/>
</dbReference>
<dbReference type="PROSITE" id="PS51643">
    <property type="entry name" value="HD_CAS3"/>
    <property type="match status" value="1"/>
</dbReference>
<keyword evidence="8" id="KW-0067">ATP-binding</keyword>
<evidence type="ECO:0000256" key="8">
    <source>
        <dbReference type="ARBA" id="ARBA00022840"/>
    </source>
</evidence>
<organism evidence="12 13">
    <name type="scientific">Sporolactobacillus mangiferae</name>
    <dbReference type="NCBI Taxonomy" id="2940498"/>
    <lineage>
        <taxon>Bacteria</taxon>
        <taxon>Bacillati</taxon>
        <taxon>Bacillota</taxon>
        <taxon>Bacilli</taxon>
        <taxon>Bacillales</taxon>
        <taxon>Sporolactobacillaceae</taxon>
        <taxon>Sporolactobacillus</taxon>
    </lineage>
</organism>
<protein>
    <submittedName>
        <fullName evidence="12">CRISPR-associated helicase Cas3</fullName>
    </submittedName>
</protein>
<dbReference type="SUPFAM" id="SSF109604">
    <property type="entry name" value="HD-domain/PDEase-like"/>
    <property type="match status" value="1"/>
</dbReference>
<dbReference type="Pfam" id="PF00270">
    <property type="entry name" value="DEAD"/>
    <property type="match status" value="1"/>
</dbReference>
<evidence type="ECO:0000256" key="3">
    <source>
        <dbReference type="ARBA" id="ARBA00022722"/>
    </source>
</evidence>
<evidence type="ECO:0000256" key="9">
    <source>
        <dbReference type="ARBA" id="ARBA00023118"/>
    </source>
</evidence>
<feature type="domain" description="HD Cas3-type" evidence="11">
    <location>
        <begin position="8"/>
        <end position="192"/>
    </location>
</feature>
<evidence type="ECO:0000259" key="10">
    <source>
        <dbReference type="PROSITE" id="PS51192"/>
    </source>
</evidence>
<dbReference type="EMBL" id="JAMAST010000016">
    <property type="protein sequence ID" value="MCL1632490.1"/>
    <property type="molecule type" value="Genomic_DNA"/>
</dbReference>
<comment type="similarity">
    <text evidence="2">In the central section; belongs to the CRISPR-associated helicase Cas3 family.</text>
</comment>
<dbReference type="PANTHER" id="PTHR47963:SF9">
    <property type="entry name" value="CRISPR-ASSOCIATED ENDONUCLEASE_HELICASE CAS3"/>
    <property type="match status" value="1"/>
</dbReference>
<evidence type="ECO:0000256" key="6">
    <source>
        <dbReference type="ARBA" id="ARBA00022801"/>
    </source>
</evidence>
<keyword evidence="6" id="KW-0378">Hydrolase</keyword>
<keyword evidence="5" id="KW-0547">Nucleotide-binding</keyword>
<keyword evidence="4" id="KW-0479">Metal-binding</keyword>
<keyword evidence="7" id="KW-0347">Helicase</keyword>
<feature type="domain" description="Helicase ATP-binding" evidence="10">
    <location>
        <begin position="228"/>
        <end position="403"/>
    </location>
</feature>
<evidence type="ECO:0000313" key="12">
    <source>
        <dbReference type="EMBL" id="MCL1632490.1"/>
    </source>
</evidence>
<dbReference type="Pfam" id="PF01966">
    <property type="entry name" value="HD"/>
    <property type="match status" value="1"/>
</dbReference>
<dbReference type="InterPro" id="IPR054712">
    <property type="entry name" value="Cas3-like_dom"/>
</dbReference>
<gene>
    <name evidence="12" type="primary">cas3</name>
    <name evidence="12" type="ORF">M3N64_11230</name>
</gene>
<dbReference type="InterPro" id="IPR027417">
    <property type="entry name" value="P-loop_NTPase"/>
</dbReference>
<dbReference type="PANTHER" id="PTHR47963">
    <property type="entry name" value="DEAD-BOX ATP-DEPENDENT RNA HELICASE 47, MITOCHONDRIAL"/>
    <property type="match status" value="1"/>
</dbReference>
<evidence type="ECO:0000256" key="1">
    <source>
        <dbReference type="ARBA" id="ARBA00006847"/>
    </source>
</evidence>
<dbReference type="Gene3D" id="1.10.3210.30">
    <property type="match status" value="1"/>
</dbReference>
<keyword evidence="9" id="KW-0051">Antiviral defense</keyword>
<dbReference type="Pfam" id="PF22590">
    <property type="entry name" value="Cas3-like_C_2"/>
    <property type="match status" value="1"/>
</dbReference>
<evidence type="ECO:0000256" key="7">
    <source>
        <dbReference type="ARBA" id="ARBA00022806"/>
    </source>
</evidence>
<dbReference type="InterPro" id="IPR011545">
    <property type="entry name" value="DEAD/DEAH_box_helicase_dom"/>
</dbReference>
<dbReference type="SUPFAM" id="SSF52540">
    <property type="entry name" value="P-loop containing nucleoside triphosphate hydrolases"/>
    <property type="match status" value="1"/>
</dbReference>
<dbReference type="InterPro" id="IPR014001">
    <property type="entry name" value="Helicase_ATP-bd"/>
</dbReference>
<dbReference type="InterPro" id="IPR006674">
    <property type="entry name" value="HD_domain"/>
</dbReference>
<dbReference type="SMART" id="SM00487">
    <property type="entry name" value="DEXDc"/>
    <property type="match status" value="1"/>
</dbReference>
<dbReference type="PROSITE" id="PS51192">
    <property type="entry name" value="HELICASE_ATP_BIND_1"/>
    <property type="match status" value="1"/>
</dbReference>
<evidence type="ECO:0000313" key="13">
    <source>
        <dbReference type="Proteomes" id="UP001203004"/>
    </source>
</evidence>
<comment type="caution">
    <text evidence="12">The sequence shown here is derived from an EMBL/GenBank/DDBJ whole genome shotgun (WGS) entry which is preliminary data.</text>
</comment>
<evidence type="ECO:0000256" key="4">
    <source>
        <dbReference type="ARBA" id="ARBA00022723"/>
    </source>
</evidence>
<keyword evidence="3" id="KW-0540">Nuclease</keyword>
<dbReference type="InterPro" id="IPR050547">
    <property type="entry name" value="DEAD_box_RNA_helicases"/>
</dbReference>
<proteinExistence type="inferred from homology"/>
<name>A0ABT0MC91_9BACL</name>
<comment type="similarity">
    <text evidence="1">In the N-terminal section; belongs to the CRISPR-associated nuclease Cas3-HD family.</text>
</comment>
<evidence type="ECO:0000256" key="5">
    <source>
        <dbReference type="ARBA" id="ARBA00022741"/>
    </source>
</evidence>
<reference evidence="12 13" key="1">
    <citation type="submission" date="2022-05" db="EMBL/GenBank/DDBJ databases">
        <title>Sporolactobacillus sp nov CPB3-1, isolated from tree bark (Mangifera indica L.).</title>
        <authorList>
            <person name="Phuengjayaem S."/>
            <person name="Tanasupawat S."/>
        </authorList>
    </citation>
    <scope>NUCLEOTIDE SEQUENCE [LARGE SCALE GENOMIC DNA]</scope>
    <source>
        <strain evidence="12 13">CPB3-1</strain>
    </source>
</reference>
<dbReference type="RefSeq" id="WP_249102246.1">
    <property type="nucleotide sequence ID" value="NZ_JAMAST010000016.1"/>
</dbReference>
<dbReference type="Gene3D" id="3.40.50.300">
    <property type="entry name" value="P-loop containing nucleotide triphosphate hydrolases"/>
    <property type="match status" value="2"/>
</dbReference>
<dbReference type="CDD" id="cd09641">
    <property type="entry name" value="Cas3''_I"/>
    <property type="match status" value="1"/>
</dbReference>
<accession>A0ABT0MC91</accession>